<evidence type="ECO:0008006" key="17">
    <source>
        <dbReference type="Google" id="ProtNLM"/>
    </source>
</evidence>
<dbReference type="GO" id="GO:0005506">
    <property type="term" value="F:iron ion binding"/>
    <property type="evidence" value="ECO:0007669"/>
    <property type="project" value="InterPro"/>
</dbReference>
<keyword evidence="9 14" id="KW-0560">Oxidoreductase</keyword>
<dbReference type="InterPro" id="IPR002401">
    <property type="entry name" value="Cyt_P450_E_grp-I"/>
</dbReference>
<evidence type="ECO:0000256" key="14">
    <source>
        <dbReference type="RuleBase" id="RU000461"/>
    </source>
</evidence>
<keyword evidence="5 13" id="KW-0349">Heme</keyword>
<dbReference type="OMA" id="RECTNTR"/>
<evidence type="ECO:0000256" key="1">
    <source>
        <dbReference type="ARBA" id="ARBA00001971"/>
    </source>
</evidence>
<dbReference type="GO" id="GO:0020037">
    <property type="term" value="F:heme binding"/>
    <property type="evidence" value="ECO:0007669"/>
    <property type="project" value="InterPro"/>
</dbReference>
<dbReference type="PANTHER" id="PTHR24292:SF102">
    <property type="entry name" value="CYTOCHROME P450 FAMILY-RELATED"/>
    <property type="match status" value="1"/>
</dbReference>
<keyword evidence="16" id="KW-1185">Reference proteome</keyword>
<evidence type="ECO:0000256" key="13">
    <source>
        <dbReference type="PIRSR" id="PIRSR602401-1"/>
    </source>
</evidence>
<dbReference type="Proteomes" id="UP000821853">
    <property type="component" value="Chromosome 8"/>
</dbReference>
<comment type="similarity">
    <text evidence="4 14">Belongs to the cytochrome P450 family.</text>
</comment>
<dbReference type="Pfam" id="PF00067">
    <property type="entry name" value="p450"/>
    <property type="match status" value="1"/>
</dbReference>
<comment type="subcellular location">
    <subcellularLocation>
        <location evidence="3">Endoplasmic reticulum membrane</location>
        <topology evidence="3">Peripheral membrane protein</topology>
    </subcellularLocation>
    <subcellularLocation>
        <location evidence="2">Microsome membrane</location>
        <topology evidence="2">Peripheral membrane protein</topology>
    </subcellularLocation>
</comment>
<evidence type="ECO:0000256" key="12">
    <source>
        <dbReference type="ARBA" id="ARBA00023136"/>
    </source>
</evidence>
<dbReference type="AlphaFoldDB" id="A0A9J6H1C1"/>
<organism evidence="15 16">
    <name type="scientific">Haemaphysalis longicornis</name>
    <name type="common">Bush tick</name>
    <dbReference type="NCBI Taxonomy" id="44386"/>
    <lineage>
        <taxon>Eukaryota</taxon>
        <taxon>Metazoa</taxon>
        <taxon>Ecdysozoa</taxon>
        <taxon>Arthropoda</taxon>
        <taxon>Chelicerata</taxon>
        <taxon>Arachnida</taxon>
        <taxon>Acari</taxon>
        <taxon>Parasitiformes</taxon>
        <taxon>Ixodida</taxon>
        <taxon>Ixodoidea</taxon>
        <taxon>Ixodidae</taxon>
        <taxon>Haemaphysalinae</taxon>
        <taxon>Haemaphysalis</taxon>
    </lineage>
</organism>
<sequence>MLYLFAQGQFFPKGVSIMAPTWHLHHDPTVWPDPFVFRPERFDPDESGDGLLQHHPGAYLPFGLGPRICIGKRFALLELKMAVCRILRQYRVVRCPQTQEPLKLMVQSVIINPVGGVVVGLERRQIKTEPAATSEIPGMSSARSDYGTLPFLVVSAEESLVKTPVKNGAKKSQPV</sequence>
<dbReference type="VEuPathDB" id="VectorBase:HLOH_044050"/>
<evidence type="ECO:0000256" key="10">
    <source>
        <dbReference type="ARBA" id="ARBA00023004"/>
    </source>
</evidence>
<evidence type="ECO:0000313" key="15">
    <source>
        <dbReference type="EMBL" id="KAH9380516.1"/>
    </source>
</evidence>
<dbReference type="InterPro" id="IPR001128">
    <property type="entry name" value="Cyt_P450"/>
</dbReference>
<evidence type="ECO:0000256" key="8">
    <source>
        <dbReference type="ARBA" id="ARBA00022848"/>
    </source>
</evidence>
<evidence type="ECO:0000256" key="11">
    <source>
        <dbReference type="ARBA" id="ARBA00023033"/>
    </source>
</evidence>
<dbReference type="EMBL" id="JABSTR010000010">
    <property type="protein sequence ID" value="KAH9380516.1"/>
    <property type="molecule type" value="Genomic_DNA"/>
</dbReference>
<evidence type="ECO:0000256" key="3">
    <source>
        <dbReference type="ARBA" id="ARBA00004406"/>
    </source>
</evidence>
<evidence type="ECO:0000313" key="16">
    <source>
        <dbReference type="Proteomes" id="UP000821853"/>
    </source>
</evidence>
<keyword evidence="7" id="KW-0256">Endoplasmic reticulum</keyword>
<comment type="caution">
    <text evidence="15">The sequence shown here is derived from an EMBL/GenBank/DDBJ whole genome shotgun (WGS) entry which is preliminary data.</text>
</comment>
<evidence type="ECO:0000256" key="4">
    <source>
        <dbReference type="ARBA" id="ARBA00010617"/>
    </source>
</evidence>
<evidence type="ECO:0000256" key="2">
    <source>
        <dbReference type="ARBA" id="ARBA00004174"/>
    </source>
</evidence>
<dbReference type="OrthoDB" id="2789670at2759"/>
<dbReference type="SUPFAM" id="SSF48264">
    <property type="entry name" value="Cytochrome P450"/>
    <property type="match status" value="1"/>
</dbReference>
<dbReference type="PROSITE" id="PS00086">
    <property type="entry name" value="CYTOCHROME_P450"/>
    <property type="match status" value="1"/>
</dbReference>
<protein>
    <recommendedName>
        <fullName evidence="17">Cytochrome P450</fullName>
    </recommendedName>
</protein>
<evidence type="ECO:0000256" key="9">
    <source>
        <dbReference type="ARBA" id="ARBA00023002"/>
    </source>
</evidence>
<dbReference type="InterPro" id="IPR050476">
    <property type="entry name" value="Insect_CytP450_Detox"/>
</dbReference>
<keyword evidence="8" id="KW-0492">Microsome</keyword>
<dbReference type="GO" id="GO:0005789">
    <property type="term" value="C:endoplasmic reticulum membrane"/>
    <property type="evidence" value="ECO:0007669"/>
    <property type="project" value="UniProtKB-SubCell"/>
</dbReference>
<dbReference type="PANTHER" id="PTHR24292">
    <property type="entry name" value="CYTOCHROME P450"/>
    <property type="match status" value="1"/>
</dbReference>
<reference evidence="15 16" key="1">
    <citation type="journal article" date="2020" name="Cell">
        <title>Large-Scale Comparative Analyses of Tick Genomes Elucidate Their Genetic Diversity and Vector Capacities.</title>
        <authorList>
            <consortium name="Tick Genome and Microbiome Consortium (TIGMIC)"/>
            <person name="Jia N."/>
            <person name="Wang J."/>
            <person name="Shi W."/>
            <person name="Du L."/>
            <person name="Sun Y."/>
            <person name="Zhan W."/>
            <person name="Jiang J.F."/>
            <person name="Wang Q."/>
            <person name="Zhang B."/>
            <person name="Ji P."/>
            <person name="Bell-Sakyi L."/>
            <person name="Cui X.M."/>
            <person name="Yuan T.T."/>
            <person name="Jiang B.G."/>
            <person name="Yang W.F."/>
            <person name="Lam T.T."/>
            <person name="Chang Q.C."/>
            <person name="Ding S.J."/>
            <person name="Wang X.J."/>
            <person name="Zhu J.G."/>
            <person name="Ruan X.D."/>
            <person name="Zhao L."/>
            <person name="Wei J.T."/>
            <person name="Ye R.Z."/>
            <person name="Que T.C."/>
            <person name="Du C.H."/>
            <person name="Zhou Y.H."/>
            <person name="Cheng J.X."/>
            <person name="Dai P.F."/>
            <person name="Guo W.B."/>
            <person name="Han X.H."/>
            <person name="Huang E.J."/>
            <person name="Li L.F."/>
            <person name="Wei W."/>
            <person name="Gao Y.C."/>
            <person name="Liu J.Z."/>
            <person name="Shao H.Z."/>
            <person name="Wang X."/>
            <person name="Wang C.C."/>
            <person name="Yang T.C."/>
            <person name="Huo Q.B."/>
            <person name="Li W."/>
            <person name="Chen H.Y."/>
            <person name="Chen S.E."/>
            <person name="Zhou L.G."/>
            <person name="Ni X.B."/>
            <person name="Tian J.H."/>
            <person name="Sheng Y."/>
            <person name="Liu T."/>
            <person name="Pan Y.S."/>
            <person name="Xia L.Y."/>
            <person name="Li J."/>
            <person name="Zhao F."/>
            <person name="Cao W.C."/>
        </authorList>
    </citation>
    <scope>NUCLEOTIDE SEQUENCE [LARGE SCALE GENOMIC DNA]</scope>
    <source>
        <strain evidence="15">HaeL-2018</strain>
    </source>
</reference>
<name>A0A9J6H1C1_HAELO</name>
<dbReference type="Gene3D" id="1.10.630.10">
    <property type="entry name" value="Cytochrome P450"/>
    <property type="match status" value="1"/>
</dbReference>
<evidence type="ECO:0000256" key="6">
    <source>
        <dbReference type="ARBA" id="ARBA00022723"/>
    </source>
</evidence>
<feature type="binding site" description="axial binding residue" evidence="13">
    <location>
        <position position="69"/>
    </location>
    <ligand>
        <name>heme</name>
        <dbReference type="ChEBI" id="CHEBI:30413"/>
    </ligand>
    <ligandPart>
        <name>Fe</name>
        <dbReference type="ChEBI" id="CHEBI:18248"/>
    </ligandPart>
</feature>
<evidence type="ECO:0000256" key="7">
    <source>
        <dbReference type="ARBA" id="ARBA00022824"/>
    </source>
</evidence>
<evidence type="ECO:0000256" key="5">
    <source>
        <dbReference type="ARBA" id="ARBA00022617"/>
    </source>
</evidence>
<keyword evidence="10 13" id="KW-0408">Iron</keyword>
<dbReference type="PRINTS" id="PR00463">
    <property type="entry name" value="EP450I"/>
</dbReference>
<dbReference type="InterPro" id="IPR036396">
    <property type="entry name" value="Cyt_P450_sf"/>
</dbReference>
<comment type="cofactor">
    <cofactor evidence="1 13">
        <name>heme</name>
        <dbReference type="ChEBI" id="CHEBI:30413"/>
    </cofactor>
</comment>
<accession>A0A9J6H1C1</accession>
<gene>
    <name evidence="15" type="ORF">HPB48_008451</name>
</gene>
<keyword evidence="6 13" id="KW-0479">Metal-binding</keyword>
<dbReference type="InterPro" id="IPR017972">
    <property type="entry name" value="Cyt_P450_CS"/>
</dbReference>
<keyword evidence="12" id="KW-0472">Membrane</keyword>
<keyword evidence="11 14" id="KW-0503">Monooxygenase</keyword>
<proteinExistence type="inferred from homology"/>
<dbReference type="GO" id="GO:0016705">
    <property type="term" value="F:oxidoreductase activity, acting on paired donors, with incorporation or reduction of molecular oxygen"/>
    <property type="evidence" value="ECO:0007669"/>
    <property type="project" value="InterPro"/>
</dbReference>
<dbReference type="GO" id="GO:0004497">
    <property type="term" value="F:monooxygenase activity"/>
    <property type="evidence" value="ECO:0007669"/>
    <property type="project" value="UniProtKB-KW"/>
</dbReference>